<evidence type="ECO:0000313" key="2">
    <source>
        <dbReference type="Proteomes" id="UP000789366"/>
    </source>
</evidence>
<proteinExistence type="predicted"/>
<name>A0ACA9KAH3_9GLOM</name>
<evidence type="ECO:0000313" key="1">
    <source>
        <dbReference type="EMBL" id="CAG8461901.1"/>
    </source>
</evidence>
<comment type="caution">
    <text evidence="1">The sequence shown here is derived from an EMBL/GenBank/DDBJ whole genome shotgun (WGS) entry which is preliminary data.</text>
</comment>
<accession>A0ACA9KAH3</accession>
<reference evidence="1" key="1">
    <citation type="submission" date="2021-06" db="EMBL/GenBank/DDBJ databases">
        <authorList>
            <person name="Kallberg Y."/>
            <person name="Tangrot J."/>
            <person name="Rosling A."/>
        </authorList>
    </citation>
    <scope>NUCLEOTIDE SEQUENCE</scope>
    <source>
        <strain evidence="1">28 12/20/2015</strain>
    </source>
</reference>
<keyword evidence="2" id="KW-1185">Reference proteome</keyword>
<organism evidence="1 2">
    <name type="scientific">Cetraspora pellucida</name>
    <dbReference type="NCBI Taxonomy" id="1433469"/>
    <lineage>
        <taxon>Eukaryota</taxon>
        <taxon>Fungi</taxon>
        <taxon>Fungi incertae sedis</taxon>
        <taxon>Mucoromycota</taxon>
        <taxon>Glomeromycotina</taxon>
        <taxon>Glomeromycetes</taxon>
        <taxon>Diversisporales</taxon>
        <taxon>Gigasporaceae</taxon>
        <taxon>Cetraspora</taxon>
    </lineage>
</organism>
<protein>
    <submittedName>
        <fullName evidence="1">8620_t:CDS:1</fullName>
    </submittedName>
</protein>
<sequence>MHLKDFTIEKYVQIVNESVMTKGMLNKEEIISIVQAKENDQESSNDKVTFSSSIITKEVYNTMQTVL</sequence>
<dbReference type="Proteomes" id="UP000789366">
    <property type="component" value="Unassembled WGS sequence"/>
</dbReference>
<gene>
    <name evidence="1" type="ORF">SPELUC_LOCUS1298</name>
</gene>
<dbReference type="EMBL" id="CAJVPW010000668">
    <property type="protein sequence ID" value="CAG8461901.1"/>
    <property type="molecule type" value="Genomic_DNA"/>
</dbReference>